<dbReference type="Proteomes" id="UP000095085">
    <property type="component" value="Unassembled WGS sequence"/>
</dbReference>
<dbReference type="STRING" id="984485.A0A1E4RES0"/>
<evidence type="ECO:0000256" key="10">
    <source>
        <dbReference type="ARBA" id="ARBA00022737"/>
    </source>
</evidence>
<keyword evidence="19" id="KW-1185">Reference proteome</keyword>
<evidence type="ECO:0000313" key="18">
    <source>
        <dbReference type="EMBL" id="ODV65769.1"/>
    </source>
</evidence>
<evidence type="ECO:0000256" key="15">
    <source>
        <dbReference type="PROSITE-ProRule" id="PRU00175"/>
    </source>
</evidence>
<dbReference type="PANTHER" id="PTHR12389">
    <property type="entry name" value="ZINC FINGER PROTEIN 294"/>
    <property type="match status" value="1"/>
</dbReference>
<dbReference type="Pfam" id="PF23009">
    <property type="entry name" value="UBC_like"/>
    <property type="match status" value="1"/>
</dbReference>
<name>A0A1E4RES0_9ASCO</name>
<gene>
    <name evidence="18" type="ORF">HYPBUDRAFT_128913</name>
</gene>
<dbReference type="GeneID" id="30993950"/>
<dbReference type="InterPro" id="IPR011989">
    <property type="entry name" value="ARM-like"/>
</dbReference>
<evidence type="ECO:0000256" key="12">
    <source>
        <dbReference type="ARBA" id="ARBA00022786"/>
    </source>
</evidence>
<feature type="domain" description="RING-type" evidence="17">
    <location>
        <begin position="1584"/>
        <end position="1630"/>
    </location>
</feature>
<dbReference type="PROSITE" id="PS50089">
    <property type="entry name" value="ZF_RING_2"/>
    <property type="match status" value="1"/>
</dbReference>
<comment type="function">
    <text evidence="14">E3 ubiquitin-protein ligase component of the ribosome quality control complex (RQC), a ribosome-associated complex that mediates ubiquitination and extraction of incompletely synthesized nascent chains for proteasomal degradation. Mediates ubiquitination of proteins derived from mRNAs lacking stop codons (non-stop proteins) and other translation arrest products induced by poly-lysine sequences and tandem rare codons. Ubiquitination leads to CDC48 recruitment for extraction and degradation of the incomplete translation product. May indirectly play a role in chromatin function and transcription.</text>
</comment>
<protein>
    <recommendedName>
        <fullName evidence="6 16">E3 ubiquitin-protein ligase listerin</fullName>
        <ecNumber evidence="5 16">2.3.2.27</ecNumber>
    </recommendedName>
    <alternativeName>
        <fullName evidence="16">RING-type E3 ubiquitin transferase listerin</fullName>
    </alternativeName>
</protein>
<evidence type="ECO:0000256" key="4">
    <source>
        <dbReference type="ARBA" id="ARBA00007997"/>
    </source>
</evidence>
<comment type="catalytic activity">
    <reaction evidence="1 16">
        <text>S-ubiquitinyl-[E2 ubiquitin-conjugating enzyme]-L-cysteine + [acceptor protein]-L-lysine = [E2 ubiquitin-conjugating enzyme]-L-cysteine + N(6)-ubiquitinyl-[acceptor protein]-L-lysine.</text>
        <dbReference type="EC" id="2.3.2.27"/>
    </reaction>
</comment>
<evidence type="ECO:0000256" key="11">
    <source>
        <dbReference type="ARBA" id="ARBA00022771"/>
    </source>
</evidence>
<dbReference type="SMART" id="SM00744">
    <property type="entry name" value="RINGv"/>
    <property type="match status" value="1"/>
</dbReference>
<proteinExistence type="inferred from homology"/>
<dbReference type="InterPro" id="IPR039804">
    <property type="entry name" value="RING-CH-C4HC3_LTN1"/>
</dbReference>
<dbReference type="Pfam" id="PF22999">
    <property type="entry name" value="LTN1_E3_ligase_6th"/>
    <property type="match status" value="1"/>
</dbReference>
<keyword evidence="13 16" id="KW-0862">Zinc</keyword>
<dbReference type="InterPro" id="IPR054478">
    <property type="entry name" value="LTN1_UBC"/>
</dbReference>
<dbReference type="GO" id="GO:0043023">
    <property type="term" value="F:ribosomal large subunit binding"/>
    <property type="evidence" value="ECO:0007669"/>
    <property type="project" value="TreeGrafter"/>
</dbReference>
<evidence type="ECO:0000256" key="16">
    <source>
        <dbReference type="RuleBase" id="RU367090"/>
    </source>
</evidence>
<evidence type="ECO:0000256" key="8">
    <source>
        <dbReference type="ARBA" id="ARBA00022679"/>
    </source>
</evidence>
<dbReference type="GO" id="GO:0061630">
    <property type="term" value="F:ubiquitin protein ligase activity"/>
    <property type="evidence" value="ECO:0007669"/>
    <property type="project" value="UniProtKB-UniRule"/>
</dbReference>
<evidence type="ECO:0000256" key="1">
    <source>
        <dbReference type="ARBA" id="ARBA00000900"/>
    </source>
</evidence>
<dbReference type="Gene3D" id="1.25.10.10">
    <property type="entry name" value="Leucine-rich Repeat Variant"/>
    <property type="match status" value="1"/>
</dbReference>
<evidence type="ECO:0000259" key="17">
    <source>
        <dbReference type="PROSITE" id="PS50089"/>
    </source>
</evidence>
<dbReference type="GO" id="GO:1990116">
    <property type="term" value="P:ribosome-associated ubiquitin-dependent protein catabolic process"/>
    <property type="evidence" value="ECO:0007669"/>
    <property type="project" value="UniProtKB-UniRule"/>
</dbReference>
<dbReference type="InterPro" id="IPR039795">
    <property type="entry name" value="LTN1/Rkr1"/>
</dbReference>
<keyword evidence="12 16" id="KW-0833">Ubl conjugation pathway</keyword>
<dbReference type="PANTHER" id="PTHR12389:SF0">
    <property type="entry name" value="E3 UBIQUITIN-PROTEIN LIGASE LISTERIN"/>
    <property type="match status" value="1"/>
</dbReference>
<reference evidence="19" key="1">
    <citation type="submission" date="2016-05" db="EMBL/GenBank/DDBJ databases">
        <title>Comparative genomics of biotechnologically important yeasts.</title>
        <authorList>
            <consortium name="DOE Joint Genome Institute"/>
            <person name="Riley R."/>
            <person name="Haridas S."/>
            <person name="Wolfe K.H."/>
            <person name="Lopes M.R."/>
            <person name="Hittinger C.T."/>
            <person name="Goker M."/>
            <person name="Salamov A."/>
            <person name="Wisecaver J."/>
            <person name="Long T.M."/>
            <person name="Aerts A.L."/>
            <person name="Barry K."/>
            <person name="Choi C."/>
            <person name="Clum A."/>
            <person name="Coughlan A.Y."/>
            <person name="Deshpande S."/>
            <person name="Douglass A.P."/>
            <person name="Hanson S.J."/>
            <person name="Klenk H.-P."/>
            <person name="Labutti K."/>
            <person name="Lapidus A."/>
            <person name="Lindquist E."/>
            <person name="Lipzen A."/>
            <person name="Meier-Kolthoff J.P."/>
            <person name="Ohm R.A."/>
            <person name="Otillar R.P."/>
            <person name="Pangilinan J."/>
            <person name="Peng Y."/>
            <person name="Rokas A."/>
            <person name="Rosa C.A."/>
            <person name="Scheuner C."/>
            <person name="Sibirny A.A."/>
            <person name="Slot J.C."/>
            <person name="Stielow J.B."/>
            <person name="Sun H."/>
            <person name="Kurtzman C.P."/>
            <person name="Blackwell M."/>
            <person name="Grigoriev I.V."/>
            <person name="Jeffries T.W."/>
        </authorList>
    </citation>
    <scope>NUCLEOTIDE SEQUENCE [LARGE SCALE GENOMIC DNA]</scope>
    <source>
        <strain evidence="19">NRRL Y-1933</strain>
    </source>
</reference>
<dbReference type="InterPro" id="IPR013083">
    <property type="entry name" value="Znf_RING/FYVE/PHD"/>
</dbReference>
<evidence type="ECO:0000256" key="6">
    <source>
        <dbReference type="ARBA" id="ARBA00017157"/>
    </source>
</evidence>
<dbReference type="UniPathway" id="UPA00143"/>
<evidence type="ECO:0000256" key="14">
    <source>
        <dbReference type="ARBA" id="ARBA00055150"/>
    </source>
</evidence>
<evidence type="ECO:0000256" key="13">
    <source>
        <dbReference type="ARBA" id="ARBA00022833"/>
    </source>
</evidence>
<dbReference type="InterPro" id="IPR011016">
    <property type="entry name" value="Znf_RING-CH"/>
</dbReference>
<keyword evidence="7" id="KW-0963">Cytoplasm</keyword>
<dbReference type="InterPro" id="IPR054476">
    <property type="entry name" value="Ltn1_N"/>
</dbReference>
<keyword evidence="11 15" id="KW-0863">Zinc-finger</keyword>
<dbReference type="EMBL" id="KV454544">
    <property type="protein sequence ID" value="ODV65769.1"/>
    <property type="molecule type" value="Genomic_DNA"/>
</dbReference>
<dbReference type="InterPro" id="IPR001841">
    <property type="entry name" value="Znf_RING"/>
</dbReference>
<dbReference type="GO" id="GO:0072344">
    <property type="term" value="P:rescue of stalled ribosome"/>
    <property type="evidence" value="ECO:0007669"/>
    <property type="project" value="UniProtKB-UniRule"/>
</dbReference>
<dbReference type="Pfam" id="PF13639">
    <property type="entry name" value="zf-RING_2"/>
    <property type="match status" value="1"/>
</dbReference>
<comment type="pathway">
    <text evidence="3 16">Protein modification; protein ubiquitination.</text>
</comment>
<dbReference type="RefSeq" id="XP_020074836.1">
    <property type="nucleotide sequence ID" value="XM_020219400.1"/>
</dbReference>
<dbReference type="FunFam" id="3.30.40.10:FF:000038">
    <property type="entry name" value="E3 ubiquitin-protein ligase listerin"/>
    <property type="match status" value="1"/>
</dbReference>
<evidence type="ECO:0000256" key="2">
    <source>
        <dbReference type="ARBA" id="ARBA00004514"/>
    </source>
</evidence>
<evidence type="ECO:0000256" key="3">
    <source>
        <dbReference type="ARBA" id="ARBA00004906"/>
    </source>
</evidence>
<organism evidence="18 19">
    <name type="scientific">Hyphopichia burtonii NRRL Y-1933</name>
    <dbReference type="NCBI Taxonomy" id="984485"/>
    <lineage>
        <taxon>Eukaryota</taxon>
        <taxon>Fungi</taxon>
        <taxon>Dikarya</taxon>
        <taxon>Ascomycota</taxon>
        <taxon>Saccharomycotina</taxon>
        <taxon>Pichiomycetes</taxon>
        <taxon>Debaryomycetaceae</taxon>
        <taxon>Hyphopichia</taxon>
    </lineage>
</organism>
<keyword evidence="8 16" id="KW-0808">Transferase</keyword>
<dbReference type="CDD" id="cd16491">
    <property type="entry name" value="RING-CH-C4HC3_LTN1"/>
    <property type="match status" value="1"/>
</dbReference>
<comment type="subcellular location">
    <subcellularLocation>
        <location evidence="2">Cytoplasm</location>
        <location evidence="2">Cytosol</location>
    </subcellularLocation>
</comment>
<keyword evidence="9 16" id="KW-0479">Metal-binding</keyword>
<keyword evidence="10" id="KW-0677">Repeat</keyword>
<comment type="similarity">
    <text evidence="4 16">Belongs to the LTN1 family.</text>
</comment>
<evidence type="ECO:0000313" key="19">
    <source>
        <dbReference type="Proteomes" id="UP000095085"/>
    </source>
</evidence>
<dbReference type="OrthoDB" id="6108at2759"/>
<comment type="function">
    <text evidence="16">E3 ubiquitin-protein ligase. Component of the ribosome quality control complex (RQC), a ribosome-associated complex that mediates ubiquitination and extraction of incompletely synthesized nascent chains for proteasomal degradation.</text>
</comment>
<comment type="subunit">
    <text evidence="16">Component of the ribosome quality control complex (RQC).</text>
</comment>
<accession>A0A1E4RES0</accession>
<dbReference type="EC" id="2.3.2.27" evidence="5 16"/>
<dbReference type="SMART" id="SM01197">
    <property type="entry name" value="FANCL_C"/>
    <property type="match status" value="1"/>
</dbReference>
<dbReference type="GO" id="GO:1990112">
    <property type="term" value="C:RQC complex"/>
    <property type="evidence" value="ECO:0007669"/>
    <property type="project" value="UniProtKB-UniRule"/>
</dbReference>
<dbReference type="GO" id="GO:0008270">
    <property type="term" value="F:zinc ion binding"/>
    <property type="evidence" value="ECO:0007669"/>
    <property type="project" value="UniProtKB-KW"/>
</dbReference>
<evidence type="ECO:0000256" key="9">
    <source>
        <dbReference type="ARBA" id="ARBA00022723"/>
    </source>
</evidence>
<dbReference type="Gene3D" id="3.30.40.10">
    <property type="entry name" value="Zinc/RING finger domain, C3HC4 (zinc finger)"/>
    <property type="match status" value="1"/>
</dbReference>
<dbReference type="InterPro" id="IPR054477">
    <property type="entry name" value="LTN1_E3_ligase_6th"/>
</dbReference>
<evidence type="ECO:0000256" key="5">
    <source>
        <dbReference type="ARBA" id="ARBA00012483"/>
    </source>
</evidence>
<dbReference type="Pfam" id="PF22958">
    <property type="entry name" value="Ltn1_1st"/>
    <property type="match status" value="1"/>
</dbReference>
<sequence length="1640" mass="187502">MSNDSYFSASSNNGDLGYNGFPVSINYFTAVPDLMVIKDAKMAIIFKSLLKKDSITKEKSMIELLNLISNEPSSVQEDELLVISWIQLYPKLSIDNSRNVRVLSHQIQGQLLNVIGGKNFSKYLKSSLPIWVAGLFDNDKTVSNSTMKTLLEAFQNDLDKVNNAIWFIFTDPILNYISTIVLSETHESLSDKRYVKEADSNSKYERVLNSAIMMLIKLIQLFNTDPSKFKNVDDLTVRAESLLNLDNLWDYLGKSVEPDVSNLTLFNNYLVLLKALFKLTPEKEANGFLKSLDDVKSVYKTVSKKFIKHVKLKPSNKSSTGGIIFSNVILQFWDTLTVLTLFAQLKSESKSIKIKKNFWEIGGSKSFSRLTDYLKLGHCQLSPIYYAVLKAFFTALADSQIKSSDDYEFLDFGNKKDAGSIFKILISQFKSLTSFEYKFQAISASVHIYKIFYEKTENKETLSKVNISLFENILDMLSSRALRESDKRFKKESISSFSQFLSNNAQFLPLLEGFNESIVDVSTSELEKFLKINDFEFASSTYNIASVYLDILASFSGTKGSQFAINIVEKIIDGLQENSALIKPVLAFEILKLYIDKNFKPNDDLREHLLEFIEQLPSFINPEFTSLPVELFSSVIDRTGFDNLDTEVLIDDFFTKISSENKDHLANFVIMLEEKKKLNFKDNDPIFVYAQNLSKKPQLTDQESKLIYKFTKNNLIFKNLVQSVSNDLGNAPGFIRHFVRDSGSISIDEADIQTQTSLKLIFSTIWPRIEDSDYQKFAELAQAPGTLHLLVESLFEYIHDSETDADFTNTAIYLSRNFHIFPLEKIKYCLLKAIEGIDINLLSIANPLYQNIHLISDADCTLRLDRSLLPIGKFLRTFLDIQESIEFSDEKASIIIVSGLVSEYLTDLNFLDQKTSSENELISVSHLLNQKFLSFFDSIEPSTLSGFVNGPAFNDQSSLQSSMLSNLAEQINVKDGYTKEHFYNCRLLRSILDKFSNNMSLSNFESLNIDLNKLVSYPLKCAAVLVAFSKFTTESTKFDRIRNFVAAEMLGVRSEEHILTQGLKWLTLSINFLNVDLEDGEKYEFIPQHRLAMVINQISKWLESDIAYDESFIVMRTQISRLFTGLLKLNSSLLPDKFWELAINLCQDNISTAQVEYAHIDLRHATFKLYMSLDKSFYKIEDSSLWKESKSSIVEELLELATNEELVSADHKLNNMPVLLSNELLNRLLIKEPISLSTIKEKKDQFYSLLFNAKYVSLQRIGTHYLEKLILESQQDFVVEYQLRKSNLGKSESDEDDNVKALLPQPLCESLQIEDADIEDFFVDDVPEKGFKYLFSWLLVFSHFKDVTYSIRTEYLNQLKQFNVIDKLFDIIFREADVSNTQTLKSFTKSRIVKSNAKIEISDNLIQEYAVSEGYPGEDALVEMRFLLIHLYYLSFQYLGSYVQSWFNSIRDRSLKQKIEKFSVNFTSPLIISKILEQISNSKEKLIGNKDNMTIKVNTVSNEIKSIYVIDEQTMEMIIKIPPSYPLASVTVEGPLRLGVKENQWKAWLLASQKIISLTNGSIIDAIELFNKNVDLHFSGFEDCAICYSILHQDHSLPSKTCPTCLNKFHAACLYKWFKSSGASSCPLCRSPFNFRVSRS</sequence>
<dbReference type="GO" id="GO:0016567">
    <property type="term" value="P:protein ubiquitination"/>
    <property type="evidence" value="ECO:0007669"/>
    <property type="project" value="UniProtKB-UniPathway"/>
</dbReference>
<dbReference type="SUPFAM" id="SSF57850">
    <property type="entry name" value="RING/U-box"/>
    <property type="match status" value="1"/>
</dbReference>
<dbReference type="GO" id="GO:0005829">
    <property type="term" value="C:cytosol"/>
    <property type="evidence" value="ECO:0007669"/>
    <property type="project" value="UniProtKB-SubCell"/>
</dbReference>
<evidence type="ECO:0000256" key="7">
    <source>
        <dbReference type="ARBA" id="ARBA00022490"/>
    </source>
</evidence>